<reference evidence="1" key="1">
    <citation type="submission" date="2021-01" db="EMBL/GenBank/DDBJ databases">
        <authorList>
            <person name="Sun Q."/>
        </authorList>
    </citation>
    <scope>NUCLEOTIDE SEQUENCE</scope>
    <source>
        <strain evidence="1">YIM B02566</strain>
    </source>
</reference>
<proteinExistence type="predicted"/>
<sequence>MAHEPRDDAKSFSRIAPAIRAYRAIAARLATSWMPQVLLAVLLAVCLPLTLFWLQQRRAQELPASVNYVPADADWFILSDTIKDLTTLSGTHLAYMRSALDDSGGWPTNGGIGSQEQLDQSIDALLVGDSPRGYKSLHCLLSRDDETLKQNGLDISGSTAMFRKDNRLYFLLPATKPLSLINYLSAGLVDPVPTISIGYWARETAGPLHRRASLNISADGYQPCLSLPPGTDAIDQLTINGMFTAESDQMLNIELVPIISSGLKEASVRPMCKLRGKTTLKCQCELMVAGSAIACQDRNSLPLPRTALDDKEADLFESGLPASFGGYTGQKLDNYVVLSAYVGDQGKASLARRLDRPSTSIGHDGAFKDAVTSLRAQNRDHVTLLGGIRPTSGMRLQKNPRLPAIPLYLTTPLAISMNKDELIVSLIVNLAPQDMELLKLIALKPGEQQAVEWSGPPGSGIQISFNDPSLRSYPKLLNTIFPDLTGMLQAKGRVYPLFFDLLDNGISAVSFASLKKTSDWLAPVAIVTSHAKSDLAGVSRLLEVLSRHDTLRRNAAIMSGLGSYLTMACTLASASGKDCFTKMIERRAQQANRDKTLDEAAAIKATLSELSCTREENTPELEEFVDAVAAQDLPAFDRLMASHPPDFKRESSIGFTKRMGAMEFPGELSWGSALAGMTASVAAMSKEKLARFNQLLAPTIEDRETGGLISKSSEQIKADLRSAAALLQQARHDWGYLLDGDQMNVMRAQIDEAIKLWGDAMTDDIDKVSAMQETAETLAAWAPAQNDNNGGLLEWFVSLPTIDEIGAPCASAKLDKMKPVLEGQQLQVDSVDMSGSNFALIFYQRGNSKLIRELERAMSTKPSTSKFNAAVDGSTFLSKEESIQNALTEMRTNIPYRLMTISLNGQEDGKGIAATLSLKRETSKQ</sequence>
<name>A0ACC5R5F1_9HYPH</name>
<dbReference type="Proteomes" id="UP000616151">
    <property type="component" value="Unassembled WGS sequence"/>
</dbReference>
<dbReference type="EMBL" id="JAENHL010000007">
    <property type="protein sequence ID" value="MBK1867871.1"/>
    <property type="molecule type" value="Genomic_DNA"/>
</dbReference>
<protein>
    <submittedName>
        <fullName evidence="1">Uncharacterized protein</fullName>
    </submittedName>
</protein>
<keyword evidence="2" id="KW-1185">Reference proteome</keyword>
<organism evidence="1 2">
    <name type="scientific">Taklimakanibacter albus</name>
    <dbReference type="NCBI Taxonomy" id="2800327"/>
    <lineage>
        <taxon>Bacteria</taxon>
        <taxon>Pseudomonadati</taxon>
        <taxon>Pseudomonadota</taxon>
        <taxon>Alphaproteobacteria</taxon>
        <taxon>Hyphomicrobiales</taxon>
        <taxon>Aestuariivirgaceae</taxon>
        <taxon>Taklimakanibacter</taxon>
    </lineage>
</organism>
<comment type="caution">
    <text evidence="1">The sequence shown here is derived from an EMBL/GenBank/DDBJ whole genome shotgun (WGS) entry which is preliminary data.</text>
</comment>
<accession>A0ACC5R5F1</accession>
<evidence type="ECO:0000313" key="2">
    <source>
        <dbReference type="Proteomes" id="UP000616151"/>
    </source>
</evidence>
<gene>
    <name evidence="1" type="ORF">JHL16_16055</name>
</gene>
<evidence type="ECO:0000313" key="1">
    <source>
        <dbReference type="EMBL" id="MBK1867871.1"/>
    </source>
</evidence>